<dbReference type="AlphaFoldDB" id="A0A291RV88"/>
<dbReference type="SUPFAM" id="SSF56176">
    <property type="entry name" value="FAD-binding/transporter-associated domain-like"/>
    <property type="match status" value="1"/>
</dbReference>
<keyword evidence="1" id="KW-0560">Oxidoreductase</keyword>
<dbReference type="EMBL" id="CP023778">
    <property type="protein sequence ID" value="ATL71144.1"/>
    <property type="molecule type" value="Genomic_DNA"/>
</dbReference>
<dbReference type="PANTHER" id="PTHR43762">
    <property type="entry name" value="L-GULONOLACTONE OXIDASE"/>
    <property type="match status" value="1"/>
</dbReference>
<dbReference type="Gene3D" id="3.30.465.10">
    <property type="match status" value="1"/>
</dbReference>
<accession>A0A291RV88</accession>
<dbReference type="RefSeq" id="WP_098698045.1">
    <property type="nucleotide sequence ID" value="NZ_CP023778.1"/>
</dbReference>
<reference evidence="4 5" key="1">
    <citation type="submission" date="2017-10" db="EMBL/GenBank/DDBJ databases">
        <title>Comparative genomics between pathogenic Norcardia.</title>
        <authorList>
            <person name="Zeng L."/>
        </authorList>
    </citation>
    <scope>NUCLEOTIDE SEQUENCE [LARGE SCALE GENOMIC DNA]</scope>
    <source>
        <strain evidence="4 5">NC_YFY_NT001</strain>
    </source>
</reference>
<dbReference type="InterPro" id="IPR016166">
    <property type="entry name" value="FAD-bd_PCMH"/>
</dbReference>
<protein>
    <recommendedName>
        <fullName evidence="3">FAD-binding PCMH-type domain-containing protein</fullName>
    </recommendedName>
</protein>
<dbReference type="GO" id="GO:0003885">
    <property type="term" value="F:D-arabinono-1,4-lactone oxidase activity"/>
    <property type="evidence" value="ECO:0007669"/>
    <property type="project" value="TreeGrafter"/>
</dbReference>
<feature type="chain" id="PRO_5038989450" description="FAD-binding PCMH-type domain-containing protein" evidence="2">
    <location>
        <begin position="25"/>
        <end position="678"/>
    </location>
</feature>
<dbReference type="InterPro" id="IPR016169">
    <property type="entry name" value="FAD-bd_PCMH_sub2"/>
</dbReference>
<evidence type="ECO:0000259" key="3">
    <source>
        <dbReference type="PROSITE" id="PS51387"/>
    </source>
</evidence>
<evidence type="ECO:0000313" key="4">
    <source>
        <dbReference type="EMBL" id="ATL71144.1"/>
    </source>
</evidence>
<proteinExistence type="predicted"/>
<feature type="signal peptide" evidence="2">
    <location>
        <begin position="1"/>
        <end position="24"/>
    </location>
</feature>
<sequence length="678" mass="75087">MDRRQFVAALLASLGVSLAGEAAAEPLLLGPPEFFEPFLSLFAELRTGGLDREMLLRRLLAVIDSHPELAALRDGLPPQVRAVAEHIRSGKGLDGMPGGAFPPSPPTIELQRKLRTAASGHPEVTEGDGAPMDCVYAHDFANWGLTVGNRPSVTFLPRTRAGVQNIVRWARDHDKRVRVAGYRHSWTDIFGEDDQILISLLPLREAEQIPSFTPPLDPGNELQGIRIVGTVDEDGKRKALCRIGSATTNEQFRLWCLSDGGGRWQWTLPLNVIMVEITFGGSNGPMCHGAGLGNRTLSDLVSEIEFVNADGEFQTVSDPELLRAAAGCFGLLGVVTALTLKLDPMTFANMRPVKNSILLTVPPPPGFAVPPDLADSSIGPAQLEDAQREFVRRCEQDYYSEWFWFPYHREGWTHTWNNDASPAGAQDYPSPPEALQQWLESWIASAINDFPPFQALPGALQGQFLGATAMIQLPGVEDFEPSIVTPMIDALHFRRGIQNWRVLDVEVLIPIPGRADDPGKPDWGVCQRAWWSAIDEVYRWPDGPMRIALEMRVMADSAMDLAPECGNTFGTCSIEVLTSMHTPQPLWHGFTQAVVDRWCSETDHLGNPLNVRPHWAKQWQHLTLRGQPAEAHFKNVAYAQQFDDFKSRLAAIHRQGGVSSAESYRRFSNPLFDRLLGV</sequence>
<gene>
    <name evidence="4" type="ORF">CRH09_38200</name>
</gene>
<dbReference type="PROSITE" id="PS51387">
    <property type="entry name" value="FAD_PCMH"/>
    <property type="match status" value="1"/>
</dbReference>
<dbReference type="Proteomes" id="UP000221961">
    <property type="component" value="Chromosome"/>
</dbReference>
<dbReference type="GO" id="GO:0071949">
    <property type="term" value="F:FAD binding"/>
    <property type="evidence" value="ECO:0007669"/>
    <property type="project" value="InterPro"/>
</dbReference>
<dbReference type="GeneID" id="88363082"/>
<evidence type="ECO:0000256" key="1">
    <source>
        <dbReference type="ARBA" id="ARBA00023002"/>
    </source>
</evidence>
<dbReference type="InterPro" id="IPR010031">
    <property type="entry name" value="FAD_lactone_oxidase-like"/>
</dbReference>
<evidence type="ECO:0000256" key="2">
    <source>
        <dbReference type="SAM" id="SignalP"/>
    </source>
</evidence>
<dbReference type="InterPro" id="IPR036318">
    <property type="entry name" value="FAD-bd_PCMH-like_sf"/>
</dbReference>
<keyword evidence="2" id="KW-0732">Signal</keyword>
<dbReference type="PANTHER" id="PTHR43762:SF1">
    <property type="entry name" value="D-ARABINONO-1,4-LACTONE OXIDASE"/>
    <property type="match status" value="1"/>
</dbReference>
<evidence type="ECO:0000313" key="5">
    <source>
        <dbReference type="Proteomes" id="UP000221961"/>
    </source>
</evidence>
<feature type="domain" description="FAD-binding PCMH-type" evidence="3">
    <location>
        <begin position="147"/>
        <end position="345"/>
    </location>
</feature>
<dbReference type="KEGG" id="ntp:CRH09_38200"/>
<organism evidence="4 5">
    <name type="scientific">Nocardia terpenica</name>
    <dbReference type="NCBI Taxonomy" id="455432"/>
    <lineage>
        <taxon>Bacteria</taxon>
        <taxon>Bacillati</taxon>
        <taxon>Actinomycetota</taxon>
        <taxon>Actinomycetes</taxon>
        <taxon>Mycobacteriales</taxon>
        <taxon>Nocardiaceae</taxon>
        <taxon>Nocardia</taxon>
    </lineage>
</organism>
<dbReference type="Gene3D" id="3.30.43.10">
    <property type="entry name" value="Uridine Diphospho-n-acetylenolpyruvylglucosamine Reductase, domain 2"/>
    <property type="match status" value="1"/>
</dbReference>
<dbReference type="InterPro" id="IPR016167">
    <property type="entry name" value="FAD-bd_PCMH_sub1"/>
</dbReference>
<name>A0A291RV88_9NOCA</name>